<gene>
    <name evidence="3" type="ORF">M378DRAFT_323465</name>
</gene>
<protein>
    <submittedName>
        <fullName evidence="3">Uncharacterized protein</fullName>
    </submittedName>
</protein>
<sequence>MAALRRQWVEDPGQTQVVSCCALFSPPECANLGISLLLTIQLQTNFVFSIVNITIENATILIADGVLIYRCWIVFDKPWRVILLPTMLWLADLAFALMFAVYQVSLYLSLRQIIDYPLSMEMWTLFYAFNIAINIYTTLAIIYRIWRVARNSASTDLGHLYNVSRILAESGILLTITSAMNLGATANYMGPMPYVIRPTMDALHFSMTGITFNLILIRTGSEGARLGSDYTPDSKSDVGLGGQESLSTLQFYVPTIGGADQEASSSPSYHEQKDQEEIQEVATGF</sequence>
<accession>A0A0C2SUF4</accession>
<feature type="transmembrane region" description="Helical" evidence="2">
    <location>
        <begin position="122"/>
        <end position="146"/>
    </location>
</feature>
<feature type="transmembrane region" description="Helical" evidence="2">
    <location>
        <begin position="81"/>
        <end position="102"/>
    </location>
</feature>
<keyword evidence="4" id="KW-1185">Reference proteome</keyword>
<evidence type="ECO:0000313" key="3">
    <source>
        <dbReference type="EMBL" id="KIL67000.1"/>
    </source>
</evidence>
<keyword evidence="2" id="KW-1133">Transmembrane helix</keyword>
<keyword evidence="2" id="KW-0812">Transmembrane</keyword>
<evidence type="ECO:0000313" key="4">
    <source>
        <dbReference type="Proteomes" id="UP000054549"/>
    </source>
</evidence>
<dbReference type="EMBL" id="KN818233">
    <property type="protein sequence ID" value="KIL67000.1"/>
    <property type="molecule type" value="Genomic_DNA"/>
</dbReference>
<organism evidence="3 4">
    <name type="scientific">Amanita muscaria (strain Koide BX008)</name>
    <dbReference type="NCBI Taxonomy" id="946122"/>
    <lineage>
        <taxon>Eukaryota</taxon>
        <taxon>Fungi</taxon>
        <taxon>Dikarya</taxon>
        <taxon>Basidiomycota</taxon>
        <taxon>Agaricomycotina</taxon>
        <taxon>Agaricomycetes</taxon>
        <taxon>Agaricomycetidae</taxon>
        <taxon>Agaricales</taxon>
        <taxon>Pluteineae</taxon>
        <taxon>Amanitaceae</taxon>
        <taxon>Amanita</taxon>
    </lineage>
</organism>
<feature type="region of interest" description="Disordered" evidence="1">
    <location>
        <begin position="258"/>
        <end position="285"/>
    </location>
</feature>
<reference evidence="3 4" key="1">
    <citation type="submission" date="2014-04" db="EMBL/GenBank/DDBJ databases">
        <title>Evolutionary Origins and Diversification of the Mycorrhizal Mutualists.</title>
        <authorList>
            <consortium name="DOE Joint Genome Institute"/>
            <consortium name="Mycorrhizal Genomics Consortium"/>
            <person name="Kohler A."/>
            <person name="Kuo A."/>
            <person name="Nagy L.G."/>
            <person name="Floudas D."/>
            <person name="Copeland A."/>
            <person name="Barry K.W."/>
            <person name="Cichocki N."/>
            <person name="Veneault-Fourrey C."/>
            <person name="LaButti K."/>
            <person name="Lindquist E.A."/>
            <person name="Lipzen A."/>
            <person name="Lundell T."/>
            <person name="Morin E."/>
            <person name="Murat C."/>
            <person name="Riley R."/>
            <person name="Ohm R."/>
            <person name="Sun H."/>
            <person name="Tunlid A."/>
            <person name="Henrissat B."/>
            <person name="Grigoriev I.V."/>
            <person name="Hibbett D.S."/>
            <person name="Martin F."/>
        </authorList>
    </citation>
    <scope>NUCLEOTIDE SEQUENCE [LARGE SCALE GENOMIC DNA]</scope>
    <source>
        <strain evidence="3 4">Koide BX008</strain>
    </source>
</reference>
<dbReference type="Proteomes" id="UP000054549">
    <property type="component" value="Unassembled WGS sequence"/>
</dbReference>
<feature type="transmembrane region" description="Helical" evidence="2">
    <location>
        <begin position="46"/>
        <end position="69"/>
    </location>
</feature>
<evidence type="ECO:0000256" key="2">
    <source>
        <dbReference type="SAM" id="Phobius"/>
    </source>
</evidence>
<name>A0A0C2SUF4_AMAMK</name>
<dbReference type="STRING" id="946122.A0A0C2SUF4"/>
<dbReference type="HOGENOM" id="CLU_044614_1_1_1"/>
<keyword evidence="2" id="KW-0472">Membrane</keyword>
<dbReference type="AlphaFoldDB" id="A0A0C2SUF4"/>
<evidence type="ECO:0000256" key="1">
    <source>
        <dbReference type="SAM" id="MobiDB-lite"/>
    </source>
</evidence>
<proteinExistence type="predicted"/>
<dbReference type="InParanoid" id="A0A0C2SUF4"/>
<dbReference type="OrthoDB" id="3357408at2759"/>